<dbReference type="EMBL" id="ML180166">
    <property type="protein sequence ID" value="THU78593.1"/>
    <property type="molecule type" value="Genomic_DNA"/>
</dbReference>
<sequence>MEASKGHHPIRPEQNPRTTPLTCSESLTWLQACDQDTEAGAEPLFSPIEKLTNEILSRIFEYCCPVDIGVKIQQLCKCPFSLKSFAISANQSLLDHIKIWSSPQRRESLEIRLKDFPLNVVNEKWKPKAKLMIIRDVHTRWNSKHALIWRARILPEAIDALDLFMWKGEFRGLSSPHVNYHLEELETVLNVYICELTLQMSHSDTPTLPFDLPMYRKIERELREYSKALIKPVSNTGGLLMLLEKLNKYDMSWQRIIILTWIATSGVSTLLNGISMFKVIQLQNVTRQFD</sequence>
<dbReference type="Proteomes" id="UP000297245">
    <property type="component" value="Unassembled WGS sequence"/>
</dbReference>
<evidence type="ECO:0000313" key="2">
    <source>
        <dbReference type="EMBL" id="THU78593.1"/>
    </source>
</evidence>
<evidence type="ECO:0000256" key="1">
    <source>
        <dbReference type="SAM" id="MobiDB-lite"/>
    </source>
</evidence>
<keyword evidence="3" id="KW-1185">Reference proteome</keyword>
<dbReference type="OrthoDB" id="3264316at2759"/>
<reference evidence="2 3" key="1">
    <citation type="journal article" date="2019" name="Nat. Ecol. Evol.">
        <title>Megaphylogeny resolves global patterns of mushroom evolution.</title>
        <authorList>
            <person name="Varga T."/>
            <person name="Krizsan K."/>
            <person name="Foldi C."/>
            <person name="Dima B."/>
            <person name="Sanchez-Garcia M."/>
            <person name="Sanchez-Ramirez S."/>
            <person name="Szollosi G.J."/>
            <person name="Szarkandi J.G."/>
            <person name="Papp V."/>
            <person name="Albert L."/>
            <person name="Andreopoulos W."/>
            <person name="Angelini C."/>
            <person name="Antonin V."/>
            <person name="Barry K.W."/>
            <person name="Bougher N.L."/>
            <person name="Buchanan P."/>
            <person name="Buyck B."/>
            <person name="Bense V."/>
            <person name="Catcheside P."/>
            <person name="Chovatia M."/>
            <person name="Cooper J."/>
            <person name="Damon W."/>
            <person name="Desjardin D."/>
            <person name="Finy P."/>
            <person name="Geml J."/>
            <person name="Haridas S."/>
            <person name="Hughes K."/>
            <person name="Justo A."/>
            <person name="Karasinski D."/>
            <person name="Kautmanova I."/>
            <person name="Kiss B."/>
            <person name="Kocsube S."/>
            <person name="Kotiranta H."/>
            <person name="LaButti K.M."/>
            <person name="Lechner B.E."/>
            <person name="Liimatainen K."/>
            <person name="Lipzen A."/>
            <person name="Lukacs Z."/>
            <person name="Mihaltcheva S."/>
            <person name="Morgado L.N."/>
            <person name="Niskanen T."/>
            <person name="Noordeloos M.E."/>
            <person name="Ohm R.A."/>
            <person name="Ortiz-Santana B."/>
            <person name="Ovrebo C."/>
            <person name="Racz N."/>
            <person name="Riley R."/>
            <person name="Savchenko A."/>
            <person name="Shiryaev A."/>
            <person name="Soop K."/>
            <person name="Spirin V."/>
            <person name="Szebenyi C."/>
            <person name="Tomsovsky M."/>
            <person name="Tulloss R.E."/>
            <person name="Uehling J."/>
            <person name="Grigoriev I.V."/>
            <person name="Vagvolgyi C."/>
            <person name="Papp T."/>
            <person name="Martin F.M."/>
            <person name="Miettinen O."/>
            <person name="Hibbett D.S."/>
            <person name="Nagy L.G."/>
        </authorList>
    </citation>
    <scope>NUCLEOTIDE SEQUENCE [LARGE SCALE GENOMIC DNA]</scope>
    <source>
        <strain evidence="2 3">CBS 962.96</strain>
    </source>
</reference>
<protein>
    <submittedName>
        <fullName evidence="2">Uncharacterized protein</fullName>
    </submittedName>
</protein>
<proteinExistence type="predicted"/>
<organism evidence="2 3">
    <name type="scientific">Dendrothele bispora (strain CBS 962.96)</name>
    <dbReference type="NCBI Taxonomy" id="1314807"/>
    <lineage>
        <taxon>Eukaryota</taxon>
        <taxon>Fungi</taxon>
        <taxon>Dikarya</taxon>
        <taxon>Basidiomycota</taxon>
        <taxon>Agaricomycotina</taxon>
        <taxon>Agaricomycetes</taxon>
        <taxon>Agaricomycetidae</taxon>
        <taxon>Agaricales</taxon>
        <taxon>Agaricales incertae sedis</taxon>
        <taxon>Dendrothele</taxon>
    </lineage>
</organism>
<evidence type="ECO:0000313" key="3">
    <source>
        <dbReference type="Proteomes" id="UP000297245"/>
    </source>
</evidence>
<dbReference type="AlphaFoldDB" id="A0A4S8KSD0"/>
<accession>A0A4S8KSD0</accession>
<feature type="region of interest" description="Disordered" evidence="1">
    <location>
        <begin position="1"/>
        <end position="20"/>
    </location>
</feature>
<name>A0A4S8KSD0_DENBC</name>
<gene>
    <name evidence="2" type="ORF">K435DRAFT_876461</name>
</gene>